<reference evidence="7" key="1">
    <citation type="submission" date="2018-06" db="EMBL/GenBank/DDBJ databases">
        <authorList>
            <person name="Zhirakovskaya E."/>
        </authorList>
    </citation>
    <scope>NUCLEOTIDE SEQUENCE</scope>
</reference>
<dbReference type="Pfam" id="PF01266">
    <property type="entry name" value="DAO"/>
    <property type="match status" value="1"/>
</dbReference>
<comment type="cofactor">
    <cofactor evidence="1">
        <name>FAD</name>
        <dbReference type="ChEBI" id="CHEBI:57692"/>
    </cofactor>
</comment>
<organism evidence="7">
    <name type="scientific">hydrothermal vent metagenome</name>
    <dbReference type="NCBI Taxonomy" id="652676"/>
    <lineage>
        <taxon>unclassified sequences</taxon>
        <taxon>metagenomes</taxon>
        <taxon>ecological metagenomes</taxon>
    </lineage>
</organism>
<dbReference type="PRINTS" id="PR01001">
    <property type="entry name" value="FADG3PDH"/>
</dbReference>
<keyword evidence="5 7" id="KW-0560">Oxidoreductase</keyword>
<accession>A0A3B1B3P6</accession>
<dbReference type="PANTHER" id="PTHR11985">
    <property type="entry name" value="GLYCEROL-3-PHOSPHATE DEHYDROGENASE"/>
    <property type="match status" value="1"/>
</dbReference>
<comment type="similarity">
    <text evidence="2">Belongs to the FAD-dependent glycerol-3-phosphate dehydrogenase family.</text>
</comment>
<proteinExistence type="inferred from homology"/>
<evidence type="ECO:0000256" key="2">
    <source>
        <dbReference type="ARBA" id="ARBA00007330"/>
    </source>
</evidence>
<evidence type="ECO:0000313" key="7">
    <source>
        <dbReference type="EMBL" id="VAX00895.1"/>
    </source>
</evidence>
<sequence>MTKQYDICIIGGGIQGCGVAQAAAAAGHSVLLLEQTGLASATSSRSSKLIHGGLRYLESAQFGLVAESLYERELLIKNAPELVKRVPFYIPIYKHTSRRSWQVFLGLSLYAMLGRLRAEACFRKVPAAKWSQLDGLTEHNLQAVYQYSDAQTDDIQLTRAVMYSAYQLGAELICPAEFIQATYENKQYQIVYSEQETEQTISSRVLINATGPWHNKVQQKISPQINVPKIELVQGAHIIINHAPPRGVYYVESPSDRRAVFVMPWHQQTLIGTTETHYEGDPAKIKPTEHELDYLQNIVHHYFPSYDNNIVNSFAGVRVLPQSEKNMFNRTRDTLYITDPGLPGYVGLMGGKLTGFRSTAEKTMNKIKDVLSDKTEKIKTCEIQMGIAPDSF</sequence>
<dbReference type="GO" id="GO:0046168">
    <property type="term" value="P:glycerol-3-phosphate catabolic process"/>
    <property type="evidence" value="ECO:0007669"/>
    <property type="project" value="TreeGrafter"/>
</dbReference>
<dbReference type="EMBL" id="UOFR01000079">
    <property type="protein sequence ID" value="VAX00895.1"/>
    <property type="molecule type" value="Genomic_DNA"/>
</dbReference>
<dbReference type="Gene3D" id="3.30.9.10">
    <property type="entry name" value="D-Amino Acid Oxidase, subunit A, domain 2"/>
    <property type="match status" value="1"/>
</dbReference>
<evidence type="ECO:0000256" key="4">
    <source>
        <dbReference type="ARBA" id="ARBA00022827"/>
    </source>
</evidence>
<dbReference type="PANTHER" id="PTHR11985:SF15">
    <property type="entry name" value="GLYCEROL-3-PHOSPHATE DEHYDROGENASE, MITOCHONDRIAL"/>
    <property type="match status" value="1"/>
</dbReference>
<evidence type="ECO:0000259" key="6">
    <source>
        <dbReference type="Pfam" id="PF01266"/>
    </source>
</evidence>
<dbReference type="EC" id="1.1.5.3" evidence="7"/>
<dbReference type="GO" id="GO:0004368">
    <property type="term" value="F:glycerol-3-phosphate dehydrogenase (quinone) activity"/>
    <property type="evidence" value="ECO:0007669"/>
    <property type="project" value="UniProtKB-EC"/>
</dbReference>
<keyword evidence="3" id="KW-0285">Flavoprotein</keyword>
<gene>
    <name evidence="7" type="ORF">MNBD_GAMMA21-2318</name>
</gene>
<dbReference type="PROSITE" id="PS51257">
    <property type="entry name" value="PROKAR_LIPOPROTEIN"/>
    <property type="match status" value="1"/>
</dbReference>
<feature type="domain" description="FAD dependent oxidoreductase" evidence="6">
    <location>
        <begin position="6"/>
        <end position="353"/>
    </location>
</feature>
<protein>
    <submittedName>
        <fullName evidence="7">Aerobic glycerol-3-phosphate dehydrogenase</fullName>
        <ecNumber evidence="7">1.1.5.3</ecNumber>
    </submittedName>
</protein>
<keyword evidence="4" id="KW-0274">FAD</keyword>
<dbReference type="InterPro" id="IPR006076">
    <property type="entry name" value="FAD-dep_OxRdtase"/>
</dbReference>
<dbReference type="SUPFAM" id="SSF51905">
    <property type="entry name" value="FAD/NAD(P)-binding domain"/>
    <property type="match status" value="1"/>
</dbReference>
<evidence type="ECO:0000256" key="1">
    <source>
        <dbReference type="ARBA" id="ARBA00001974"/>
    </source>
</evidence>
<dbReference type="InterPro" id="IPR036188">
    <property type="entry name" value="FAD/NAD-bd_sf"/>
</dbReference>
<evidence type="ECO:0000256" key="3">
    <source>
        <dbReference type="ARBA" id="ARBA00022630"/>
    </source>
</evidence>
<dbReference type="Gene3D" id="3.50.50.60">
    <property type="entry name" value="FAD/NAD(P)-binding domain"/>
    <property type="match status" value="1"/>
</dbReference>
<evidence type="ECO:0000256" key="5">
    <source>
        <dbReference type="ARBA" id="ARBA00023002"/>
    </source>
</evidence>
<dbReference type="InterPro" id="IPR000447">
    <property type="entry name" value="G3P_DH_FAD-dep"/>
</dbReference>
<dbReference type="AlphaFoldDB" id="A0A3B1B3P6"/>
<name>A0A3B1B3P6_9ZZZZ</name>